<dbReference type="OrthoDB" id="1937807at2"/>
<reference evidence="1 2" key="1">
    <citation type="submission" date="2016-02" db="EMBL/GenBank/DDBJ databases">
        <title>Genome sequence of Clostridium thermobutyricum DSM 4928.</title>
        <authorList>
            <person name="Poehlein A."/>
            <person name="Daniel R."/>
        </authorList>
    </citation>
    <scope>NUCLEOTIDE SEQUENCE [LARGE SCALE GENOMIC DNA]</scope>
    <source>
        <strain evidence="1 2">DSM 4928</strain>
    </source>
</reference>
<name>A0A1V4SYD0_9CLOT</name>
<evidence type="ECO:0000313" key="1">
    <source>
        <dbReference type="EMBL" id="OPX49138.1"/>
    </source>
</evidence>
<dbReference type="RefSeq" id="WP_080022185.1">
    <property type="nucleotide sequence ID" value="NZ_LTAY01000026.1"/>
</dbReference>
<dbReference type="AlphaFoldDB" id="A0A1V4SYD0"/>
<dbReference type="EMBL" id="LTAY01000026">
    <property type="protein sequence ID" value="OPX49138.1"/>
    <property type="molecule type" value="Genomic_DNA"/>
</dbReference>
<evidence type="ECO:0000313" key="2">
    <source>
        <dbReference type="Proteomes" id="UP000191448"/>
    </source>
</evidence>
<accession>A0A1V4SYD0</accession>
<comment type="caution">
    <text evidence="1">The sequence shown here is derived from an EMBL/GenBank/DDBJ whole genome shotgun (WGS) entry which is preliminary data.</text>
</comment>
<dbReference type="Proteomes" id="UP000191448">
    <property type="component" value="Unassembled WGS sequence"/>
</dbReference>
<evidence type="ECO:0008006" key="3">
    <source>
        <dbReference type="Google" id="ProtNLM"/>
    </source>
</evidence>
<organism evidence="1 2">
    <name type="scientific">Clostridium thermobutyricum DSM 4928</name>
    <dbReference type="NCBI Taxonomy" id="1121339"/>
    <lineage>
        <taxon>Bacteria</taxon>
        <taxon>Bacillati</taxon>
        <taxon>Bacillota</taxon>
        <taxon>Clostridia</taxon>
        <taxon>Eubacteriales</taxon>
        <taxon>Clostridiaceae</taxon>
        <taxon>Clostridium</taxon>
    </lineage>
</organism>
<proteinExistence type="predicted"/>
<sequence length="163" mass="19333">MEWLNVESKEELIKYSQKYGKYKFNKLKDDIRRDIDNIIKDTNRYSISSKNVINMAAKDWNVLFEKICILKEIFYKAENDANSLYGNNYFKSKSDELIFYILELSGKARNKKIGLNEEIFADKNLAKKWRNQILQKIHPDISKNPKADEAVIKLEQLYELVIK</sequence>
<gene>
    <name evidence="1" type="ORF">CLTHE_08920</name>
</gene>
<protein>
    <recommendedName>
        <fullName evidence="3">DnaJ domain protein</fullName>
    </recommendedName>
</protein>